<dbReference type="SUPFAM" id="SSF57850">
    <property type="entry name" value="RING/U-box"/>
    <property type="match status" value="1"/>
</dbReference>
<gene>
    <name evidence="6" type="ORF">CTAYLR_008430</name>
</gene>
<dbReference type="Proteomes" id="UP001230188">
    <property type="component" value="Unassembled WGS sequence"/>
</dbReference>
<dbReference type="EMBL" id="JAQMWT010000148">
    <property type="protein sequence ID" value="KAJ8609193.1"/>
    <property type="molecule type" value="Genomic_DNA"/>
</dbReference>
<dbReference type="GO" id="GO:0016567">
    <property type="term" value="P:protein ubiquitination"/>
    <property type="evidence" value="ECO:0007669"/>
    <property type="project" value="TreeGrafter"/>
</dbReference>
<evidence type="ECO:0000256" key="3">
    <source>
        <dbReference type="ARBA" id="ARBA00022833"/>
    </source>
</evidence>
<dbReference type="PANTHER" id="PTHR46858:SF5">
    <property type="entry name" value="E3 UBIQUITIN-PROTEIN LIGASE APD1-RELATED"/>
    <property type="match status" value="1"/>
</dbReference>
<keyword evidence="7" id="KW-1185">Reference proteome</keyword>
<dbReference type="Gene3D" id="3.30.40.10">
    <property type="entry name" value="Zinc/RING finger domain, C3HC4 (zinc finger)"/>
    <property type="match status" value="1"/>
</dbReference>
<keyword evidence="2 4" id="KW-0863">Zinc-finger</keyword>
<comment type="caution">
    <text evidence="6">The sequence shown here is derived from an EMBL/GenBank/DDBJ whole genome shotgun (WGS) entry which is preliminary data.</text>
</comment>
<dbReference type="GO" id="GO:0008270">
    <property type="term" value="F:zinc ion binding"/>
    <property type="evidence" value="ECO:0007669"/>
    <property type="project" value="UniProtKB-KW"/>
</dbReference>
<feature type="domain" description="RING-type" evidence="5">
    <location>
        <begin position="86"/>
        <end position="125"/>
    </location>
</feature>
<protein>
    <recommendedName>
        <fullName evidence="5">RING-type domain-containing protein</fullName>
    </recommendedName>
</protein>
<evidence type="ECO:0000256" key="2">
    <source>
        <dbReference type="ARBA" id="ARBA00022771"/>
    </source>
</evidence>
<organism evidence="6 7">
    <name type="scientific">Chrysophaeum taylorii</name>
    <dbReference type="NCBI Taxonomy" id="2483200"/>
    <lineage>
        <taxon>Eukaryota</taxon>
        <taxon>Sar</taxon>
        <taxon>Stramenopiles</taxon>
        <taxon>Ochrophyta</taxon>
        <taxon>Pelagophyceae</taxon>
        <taxon>Pelagomonadales</taxon>
        <taxon>Pelagomonadaceae</taxon>
        <taxon>Chrysophaeum</taxon>
    </lineage>
</organism>
<reference evidence="6" key="1">
    <citation type="submission" date="2023-01" db="EMBL/GenBank/DDBJ databases">
        <title>Metagenome sequencing of chrysophaentin producing Chrysophaeum taylorii.</title>
        <authorList>
            <person name="Davison J."/>
            <person name="Bewley C."/>
        </authorList>
    </citation>
    <scope>NUCLEOTIDE SEQUENCE</scope>
    <source>
        <strain evidence="6">NIES-1699</strain>
    </source>
</reference>
<accession>A0AAD7UK99</accession>
<dbReference type="SMART" id="SM00184">
    <property type="entry name" value="RING"/>
    <property type="match status" value="1"/>
</dbReference>
<dbReference type="Pfam" id="PF13920">
    <property type="entry name" value="zf-C3HC4_3"/>
    <property type="match status" value="1"/>
</dbReference>
<dbReference type="PROSITE" id="PS50089">
    <property type="entry name" value="ZF_RING_2"/>
    <property type="match status" value="1"/>
</dbReference>
<name>A0AAD7UK99_9STRA</name>
<dbReference type="InterPro" id="IPR013083">
    <property type="entry name" value="Znf_RING/FYVE/PHD"/>
</dbReference>
<sequence>MAECVLGVQFVGCLAAGAAYLAFSFSHGSKSEESSEDKLHSEYCSLPKPSQVVVNDSEAWVAVWEEPDEPEELLVAKRSPSSVVECLICADRDADAVLLPCGHSRVCYGCALEVLSAKNACPVCRKSVDQVVIYDPYAPSVDNAGRKRFRIVGPNGRAWSSSSSSSSSSSHRVTCGYAPNQDLARETSCGYKLCCGSSESGSTLRREVA</sequence>
<dbReference type="GO" id="GO:0061630">
    <property type="term" value="F:ubiquitin protein ligase activity"/>
    <property type="evidence" value="ECO:0007669"/>
    <property type="project" value="TreeGrafter"/>
</dbReference>
<dbReference type="AlphaFoldDB" id="A0AAD7UK99"/>
<keyword evidence="1" id="KW-0479">Metal-binding</keyword>
<dbReference type="InterPro" id="IPR001841">
    <property type="entry name" value="Znf_RING"/>
</dbReference>
<evidence type="ECO:0000256" key="4">
    <source>
        <dbReference type="PROSITE-ProRule" id="PRU00175"/>
    </source>
</evidence>
<evidence type="ECO:0000313" key="6">
    <source>
        <dbReference type="EMBL" id="KAJ8609193.1"/>
    </source>
</evidence>
<evidence type="ECO:0000256" key="1">
    <source>
        <dbReference type="ARBA" id="ARBA00022723"/>
    </source>
</evidence>
<evidence type="ECO:0000259" key="5">
    <source>
        <dbReference type="PROSITE" id="PS50089"/>
    </source>
</evidence>
<keyword evidence="3" id="KW-0862">Zinc</keyword>
<evidence type="ECO:0000313" key="7">
    <source>
        <dbReference type="Proteomes" id="UP001230188"/>
    </source>
</evidence>
<proteinExistence type="predicted"/>
<dbReference type="PANTHER" id="PTHR46858">
    <property type="entry name" value="OS05G0521000 PROTEIN"/>
    <property type="match status" value="1"/>
</dbReference>